<comment type="caution">
    <text evidence="9">The sequence shown here is derived from an EMBL/GenBank/DDBJ whole genome shotgun (WGS) entry which is preliminary data.</text>
</comment>
<dbReference type="FunFam" id="2.130.10.80:FF:000001">
    <property type="entry name" value="Aldehyde oxidase GLOX"/>
    <property type="match status" value="1"/>
</dbReference>
<keyword evidence="2" id="KW-0964">Secreted</keyword>
<dbReference type="GO" id="GO:0016491">
    <property type="term" value="F:oxidoreductase activity"/>
    <property type="evidence" value="ECO:0007669"/>
    <property type="project" value="UniProtKB-KW"/>
</dbReference>
<name>A0A2G2ZSI9_CAPAN</name>
<dbReference type="Gene3D" id="2.130.10.80">
    <property type="entry name" value="Galactose oxidase/kelch, beta-propeller"/>
    <property type="match status" value="1"/>
</dbReference>
<dbReference type="STRING" id="4072.A0A2G2ZSI9"/>
<dbReference type="Proteomes" id="UP000222542">
    <property type="component" value="Unassembled WGS sequence"/>
</dbReference>
<evidence type="ECO:0000256" key="4">
    <source>
        <dbReference type="ARBA" id="ARBA00023002"/>
    </source>
</evidence>
<dbReference type="InterPro" id="IPR037293">
    <property type="entry name" value="Gal_Oxidase_central_sf"/>
</dbReference>
<dbReference type="Gramene" id="PHT84921">
    <property type="protein sequence ID" value="PHT84921"/>
    <property type="gene ID" value="T459_13364"/>
</dbReference>
<proteinExistence type="predicted"/>
<dbReference type="InterPro" id="IPR014756">
    <property type="entry name" value="Ig_E-set"/>
</dbReference>
<dbReference type="EMBL" id="AYRZ02000004">
    <property type="protein sequence ID" value="PHT84921.1"/>
    <property type="molecule type" value="Genomic_DNA"/>
</dbReference>
<protein>
    <recommendedName>
        <fullName evidence="5">Aldehyde oxidase GLOX</fullName>
    </recommendedName>
    <alternativeName>
        <fullName evidence="6">Glyoxal oxidase</fullName>
    </alternativeName>
</protein>
<evidence type="ECO:0000259" key="7">
    <source>
        <dbReference type="Pfam" id="PF07250"/>
    </source>
</evidence>
<sequence length="697" mass="77942">MFMLLSCHHDMNLAYAAGGGKWDLLMSNIGISAMHMQLLNNDRVVMYDRTDFGASNISLPDGKCRNNPNDLALKVDCTAHSVEYDVSTNSIRPLMVQTDVWCSSGSATSDGTLVQTGGFNDGKVMVRNFKPCATCDWQEIGNGLIQSRWYSANHLLPDGRQIIVGGRDAFNYEFYPKTASTNNVFSLPFLQQTNVPREENNLYPFVFLNVDGNLFIFANDRAILLDYTTNTVVKTYPQIPGGNPRNYPSTGSAVLLPLKNLRSEKVEAEVLVCGGAPKGSYPRAAKGDFVGALNTCGRITITDPNPQWTMETMPLPRTMGDMVILPDGNVLIINGAASGTAGWQIARNPVLSPVIYRPDNPSGSRFEVQNPNTTPRMYHSTAVLLRDGRVLVGGSNPNELYNFTGVLFPTDLSLEAFSPSYLDSQSANLRPQIISPDSHLKYAYGQRVDIQFTSSGLLNRDLIKVTMIAPGFNTHSNTMNQRMLVLPRGIVRQVGKSVYEVSCAFPKSVLIDEIRGVNDKLEVWRQTLESNRFRLSRSKKEYLECKFNDMRQENDVVVRLDSQEVCKRDNFKYFGSLIQGNGEIDEDVSHRIGAGWMKWKLASGVLCDKKVSPKLKGKFYKVAEMRMLRWMCGLTRGDRVQNETIREKVGVASVEDKMREIRLGWFGHVMMRGTDAPVRRCEKLALDGFRRGRGRPK</sequence>
<keyword evidence="4" id="KW-0560">Oxidoreductase</keyword>
<evidence type="ECO:0000256" key="3">
    <source>
        <dbReference type="ARBA" id="ARBA00022729"/>
    </source>
</evidence>
<evidence type="ECO:0000313" key="9">
    <source>
        <dbReference type="EMBL" id="PHT84921.1"/>
    </source>
</evidence>
<dbReference type="Pfam" id="PF09118">
    <property type="entry name" value="GO-like_E_set"/>
    <property type="match status" value="1"/>
</dbReference>
<evidence type="ECO:0000256" key="5">
    <source>
        <dbReference type="ARBA" id="ARBA00073112"/>
    </source>
</evidence>
<reference evidence="9 10" key="1">
    <citation type="journal article" date="2014" name="Nat. Genet.">
        <title>Genome sequence of the hot pepper provides insights into the evolution of pungency in Capsicum species.</title>
        <authorList>
            <person name="Kim S."/>
            <person name="Park M."/>
            <person name="Yeom S.I."/>
            <person name="Kim Y.M."/>
            <person name="Lee J.M."/>
            <person name="Lee H.A."/>
            <person name="Seo E."/>
            <person name="Choi J."/>
            <person name="Cheong K."/>
            <person name="Kim K.T."/>
            <person name="Jung K."/>
            <person name="Lee G.W."/>
            <person name="Oh S.K."/>
            <person name="Bae C."/>
            <person name="Kim S.B."/>
            <person name="Lee H.Y."/>
            <person name="Kim S.Y."/>
            <person name="Kim M.S."/>
            <person name="Kang B.C."/>
            <person name="Jo Y.D."/>
            <person name="Yang H.B."/>
            <person name="Jeong H.J."/>
            <person name="Kang W.H."/>
            <person name="Kwon J.K."/>
            <person name="Shin C."/>
            <person name="Lim J.Y."/>
            <person name="Park J.H."/>
            <person name="Huh J.H."/>
            <person name="Kim J.S."/>
            <person name="Kim B.D."/>
            <person name="Cohen O."/>
            <person name="Paran I."/>
            <person name="Suh M.C."/>
            <person name="Lee S.B."/>
            <person name="Kim Y.K."/>
            <person name="Shin Y."/>
            <person name="Noh S.J."/>
            <person name="Park J."/>
            <person name="Seo Y.S."/>
            <person name="Kwon S.Y."/>
            <person name="Kim H.A."/>
            <person name="Park J.M."/>
            <person name="Kim H.J."/>
            <person name="Choi S.B."/>
            <person name="Bosland P.W."/>
            <person name="Reeves G."/>
            <person name="Jo S.H."/>
            <person name="Lee B.W."/>
            <person name="Cho H.T."/>
            <person name="Choi H.S."/>
            <person name="Lee M.S."/>
            <person name="Yu Y."/>
            <person name="Do Choi Y."/>
            <person name="Park B.S."/>
            <person name="van Deynze A."/>
            <person name="Ashrafi H."/>
            <person name="Hill T."/>
            <person name="Kim W.T."/>
            <person name="Pai H.S."/>
            <person name="Ahn H.K."/>
            <person name="Yeam I."/>
            <person name="Giovannoni J.J."/>
            <person name="Rose J.K."/>
            <person name="Sorensen I."/>
            <person name="Lee S.J."/>
            <person name="Kim R.W."/>
            <person name="Choi I.Y."/>
            <person name="Choi B.S."/>
            <person name="Lim J.S."/>
            <person name="Lee Y.H."/>
            <person name="Choi D."/>
        </authorList>
    </citation>
    <scope>NUCLEOTIDE SEQUENCE [LARGE SCALE GENOMIC DNA]</scope>
    <source>
        <strain evidence="10">cv. CM334</strain>
    </source>
</reference>
<dbReference type="InterPro" id="IPR011043">
    <property type="entry name" value="Gal_Oxase/kelch_b-propeller"/>
</dbReference>
<evidence type="ECO:0000313" key="10">
    <source>
        <dbReference type="Proteomes" id="UP000222542"/>
    </source>
</evidence>
<keyword evidence="10" id="KW-1185">Reference proteome</keyword>
<feature type="domain" description="Glyoxal oxidase N-terminal" evidence="7">
    <location>
        <begin position="34"/>
        <end position="421"/>
    </location>
</feature>
<dbReference type="GO" id="GO:0005615">
    <property type="term" value="C:extracellular space"/>
    <property type="evidence" value="ECO:0007669"/>
    <property type="project" value="UniProtKB-ARBA"/>
</dbReference>
<dbReference type="InterPro" id="IPR013783">
    <property type="entry name" value="Ig-like_fold"/>
</dbReference>
<dbReference type="SUPFAM" id="SSF81296">
    <property type="entry name" value="E set domains"/>
    <property type="match status" value="1"/>
</dbReference>
<dbReference type="InterPro" id="IPR015202">
    <property type="entry name" value="GO-like_E_set"/>
</dbReference>
<evidence type="ECO:0000256" key="2">
    <source>
        <dbReference type="ARBA" id="ARBA00022525"/>
    </source>
</evidence>
<dbReference type="Gene3D" id="2.60.40.10">
    <property type="entry name" value="Immunoglobulins"/>
    <property type="match status" value="1"/>
</dbReference>
<dbReference type="PANTHER" id="PTHR32208">
    <property type="entry name" value="SECRETED PROTEIN-RELATED"/>
    <property type="match status" value="1"/>
</dbReference>
<dbReference type="AlphaFoldDB" id="A0A2G2ZSI9"/>
<gene>
    <name evidence="9" type="ORF">T459_13364</name>
</gene>
<feature type="domain" description="Galactose oxidase-like Early set" evidence="8">
    <location>
        <begin position="430"/>
        <end position="508"/>
    </location>
</feature>
<dbReference type="SUPFAM" id="SSF50965">
    <property type="entry name" value="Galactose oxidase, central domain"/>
    <property type="match status" value="1"/>
</dbReference>
<accession>A0A2G2ZSI9</accession>
<evidence type="ECO:0000259" key="8">
    <source>
        <dbReference type="Pfam" id="PF09118"/>
    </source>
</evidence>
<dbReference type="PANTHER" id="PTHR32208:SF93">
    <property type="entry name" value="ALDEHYDE OXIDASE GLOX1"/>
    <property type="match status" value="1"/>
</dbReference>
<evidence type="ECO:0000256" key="1">
    <source>
        <dbReference type="ARBA" id="ARBA00004613"/>
    </source>
</evidence>
<organism evidence="9 10">
    <name type="scientific">Capsicum annuum</name>
    <name type="common">Capsicum pepper</name>
    <dbReference type="NCBI Taxonomy" id="4072"/>
    <lineage>
        <taxon>Eukaryota</taxon>
        <taxon>Viridiplantae</taxon>
        <taxon>Streptophyta</taxon>
        <taxon>Embryophyta</taxon>
        <taxon>Tracheophyta</taxon>
        <taxon>Spermatophyta</taxon>
        <taxon>Magnoliopsida</taxon>
        <taxon>eudicotyledons</taxon>
        <taxon>Gunneridae</taxon>
        <taxon>Pentapetalae</taxon>
        <taxon>asterids</taxon>
        <taxon>lamiids</taxon>
        <taxon>Solanales</taxon>
        <taxon>Solanaceae</taxon>
        <taxon>Solanoideae</taxon>
        <taxon>Capsiceae</taxon>
        <taxon>Capsicum</taxon>
    </lineage>
</organism>
<dbReference type="InterPro" id="IPR009880">
    <property type="entry name" value="Glyoxal_oxidase_N"/>
</dbReference>
<keyword evidence="3" id="KW-0732">Signal</keyword>
<evidence type="ECO:0000256" key="6">
    <source>
        <dbReference type="ARBA" id="ARBA00077505"/>
    </source>
</evidence>
<dbReference type="Pfam" id="PF07250">
    <property type="entry name" value="Glyoxal_oxid_N"/>
    <property type="match status" value="1"/>
</dbReference>
<reference evidence="9 10" key="2">
    <citation type="journal article" date="2017" name="Genome Biol.">
        <title>New reference genome sequences of hot pepper reveal the massive evolution of plant disease-resistance genes by retroduplication.</title>
        <authorList>
            <person name="Kim S."/>
            <person name="Park J."/>
            <person name="Yeom S.I."/>
            <person name="Kim Y.M."/>
            <person name="Seo E."/>
            <person name="Kim K.T."/>
            <person name="Kim M.S."/>
            <person name="Lee J.M."/>
            <person name="Cheong K."/>
            <person name="Shin H.S."/>
            <person name="Kim S.B."/>
            <person name="Han K."/>
            <person name="Lee J."/>
            <person name="Park M."/>
            <person name="Lee H.A."/>
            <person name="Lee H.Y."/>
            <person name="Lee Y."/>
            <person name="Oh S."/>
            <person name="Lee J.H."/>
            <person name="Choi E."/>
            <person name="Choi E."/>
            <person name="Lee S.E."/>
            <person name="Jeon J."/>
            <person name="Kim H."/>
            <person name="Choi G."/>
            <person name="Song H."/>
            <person name="Lee J."/>
            <person name="Lee S.C."/>
            <person name="Kwon J.K."/>
            <person name="Lee H.Y."/>
            <person name="Koo N."/>
            <person name="Hong Y."/>
            <person name="Kim R.W."/>
            <person name="Kang W.H."/>
            <person name="Huh J.H."/>
            <person name="Kang B.C."/>
            <person name="Yang T.J."/>
            <person name="Lee Y.H."/>
            <person name="Bennetzen J.L."/>
            <person name="Choi D."/>
        </authorList>
    </citation>
    <scope>NUCLEOTIDE SEQUENCE [LARGE SCALE GENOMIC DNA]</scope>
    <source>
        <strain evidence="10">cv. CM334</strain>
    </source>
</reference>
<comment type="subcellular location">
    <subcellularLocation>
        <location evidence="1">Secreted</location>
    </subcellularLocation>
</comment>
<dbReference type="OMA" id="YDAGQEN"/>